<proteinExistence type="predicted"/>
<protein>
    <recommendedName>
        <fullName evidence="4">Glycoside hydrolase family 76 protein</fullName>
    </recommendedName>
</protein>
<dbReference type="SUPFAM" id="SSF48208">
    <property type="entry name" value="Six-hairpin glycosidases"/>
    <property type="match status" value="1"/>
</dbReference>
<name>A0ABR2ZWZ7_9AGAR</name>
<dbReference type="EMBL" id="JBBXMP010000046">
    <property type="protein sequence ID" value="KAL0065572.1"/>
    <property type="molecule type" value="Genomic_DNA"/>
</dbReference>
<evidence type="ECO:0000256" key="1">
    <source>
        <dbReference type="SAM" id="SignalP"/>
    </source>
</evidence>
<keyword evidence="3" id="KW-1185">Reference proteome</keyword>
<dbReference type="Gene3D" id="1.50.10.20">
    <property type="match status" value="1"/>
</dbReference>
<gene>
    <name evidence="2" type="ORF">AAF712_007483</name>
</gene>
<dbReference type="Proteomes" id="UP001437256">
    <property type="component" value="Unassembled WGS sequence"/>
</dbReference>
<dbReference type="Pfam" id="PF03663">
    <property type="entry name" value="Glyco_hydro_76"/>
    <property type="match status" value="1"/>
</dbReference>
<comment type="caution">
    <text evidence="2">The sequence shown here is derived from an EMBL/GenBank/DDBJ whole genome shotgun (WGS) entry which is preliminary data.</text>
</comment>
<reference evidence="2 3" key="1">
    <citation type="submission" date="2024-05" db="EMBL/GenBank/DDBJ databases">
        <title>A draft genome resource for the thread blight pathogen Marasmius tenuissimus strain MS-2.</title>
        <authorList>
            <person name="Yulfo-Soto G.E."/>
            <person name="Baruah I.K."/>
            <person name="Amoako-Attah I."/>
            <person name="Bukari Y."/>
            <person name="Meinhardt L.W."/>
            <person name="Bailey B.A."/>
            <person name="Cohen S.P."/>
        </authorList>
    </citation>
    <scope>NUCLEOTIDE SEQUENCE [LARGE SCALE GENOMIC DNA]</scope>
    <source>
        <strain evidence="2 3">MS-2</strain>
    </source>
</reference>
<dbReference type="InterPro" id="IPR053169">
    <property type="entry name" value="MUG_Protein"/>
</dbReference>
<dbReference type="InterPro" id="IPR008928">
    <property type="entry name" value="6-hairpin_glycosidase_sf"/>
</dbReference>
<keyword evidence="1" id="KW-0732">Signal</keyword>
<dbReference type="PANTHER" id="PTHR47791:SF2">
    <property type="entry name" value="ENDO MANNANASE, GH76 FAMILY (EUROFUNG)"/>
    <property type="match status" value="1"/>
</dbReference>
<organism evidence="2 3">
    <name type="scientific">Marasmius tenuissimus</name>
    <dbReference type="NCBI Taxonomy" id="585030"/>
    <lineage>
        <taxon>Eukaryota</taxon>
        <taxon>Fungi</taxon>
        <taxon>Dikarya</taxon>
        <taxon>Basidiomycota</taxon>
        <taxon>Agaricomycotina</taxon>
        <taxon>Agaricomycetes</taxon>
        <taxon>Agaricomycetidae</taxon>
        <taxon>Agaricales</taxon>
        <taxon>Marasmiineae</taxon>
        <taxon>Marasmiaceae</taxon>
        <taxon>Marasmius</taxon>
    </lineage>
</organism>
<evidence type="ECO:0000313" key="3">
    <source>
        <dbReference type="Proteomes" id="UP001437256"/>
    </source>
</evidence>
<evidence type="ECO:0000313" key="2">
    <source>
        <dbReference type="EMBL" id="KAL0065572.1"/>
    </source>
</evidence>
<dbReference type="InterPro" id="IPR005198">
    <property type="entry name" value="Glyco_hydro_76"/>
</dbReference>
<dbReference type="PANTHER" id="PTHR47791">
    <property type="entry name" value="MEIOTICALLY UP-REGULATED GENE 191 PROTEIN"/>
    <property type="match status" value="1"/>
</dbReference>
<evidence type="ECO:0008006" key="4">
    <source>
        <dbReference type="Google" id="ProtNLM"/>
    </source>
</evidence>
<accession>A0ABR2ZWZ7</accession>
<sequence length="348" mass="38042">MKFLSASVIPLVLAVHSHAACQKYVDAAKNAAKNLQSKYFLDGTYGDQAVWISAVDTFYLQQLDAVAGTKDYSKVIDSVYRGQEDYLDNGGSYDDVQWVVMSYLMAGNQERAKHYYDIASSALEDKYCGGGLFWSAARDYKNAITNELYMATSGYSYEVTQDMAYLNNLKNISAWMRASKMRGSDGLFNDGLTKDGKCENNGQTTWTYNQGVILVGLGYLNKYAKDESALTDAFSIADAAMEHLTTDGALRESCEGADKNLCNADQAAFKGIFTYYLSWFLRITGQEGNAKYADFVKSQADKVLANAQVSDGVFYNYWPAKDAPGGVQTVSTQGAALGALVGAGQLNC</sequence>
<feature type="chain" id="PRO_5046853619" description="Glycoside hydrolase family 76 protein" evidence="1">
    <location>
        <begin position="20"/>
        <end position="348"/>
    </location>
</feature>
<feature type="signal peptide" evidence="1">
    <location>
        <begin position="1"/>
        <end position="19"/>
    </location>
</feature>